<protein>
    <submittedName>
        <fullName evidence="1">Uncharacterized protein n749L</fullName>
    </submittedName>
</protein>
<dbReference type="RefSeq" id="YP_001426381.1">
    <property type="nucleotide sequence ID" value="NC_008603.1"/>
</dbReference>
<evidence type="ECO:0000313" key="2">
    <source>
        <dbReference type="Proteomes" id="UP000204095"/>
    </source>
</evidence>
<dbReference type="Proteomes" id="UP000204095">
    <property type="component" value="Segment"/>
</dbReference>
<dbReference type="EMBL" id="DQ890022">
    <property type="protein sequence ID" value="ABT16034.1"/>
    <property type="molecule type" value="Genomic_DNA"/>
</dbReference>
<dbReference type="GeneID" id="5469657"/>
<gene>
    <name evidence="1" type="primary">n749L</name>
    <name evidence="1" type="ORF">FR483_n749L</name>
</gene>
<proteinExistence type="predicted"/>
<reference evidence="1 2" key="1">
    <citation type="journal article" date="2007" name="Virology">
        <title>Sequence and annotation of the 314-kb MT325 and the 321-kb FR483 viruses that infect Chlorella Pbi.</title>
        <authorList>
            <person name="Fitzgerald L.A."/>
            <person name="Graves M.V."/>
            <person name="Li X."/>
            <person name="Feldblyum T."/>
            <person name="Hartigan J."/>
            <person name="Van Etten J.L."/>
        </authorList>
    </citation>
    <scope>NUCLEOTIDE SEQUENCE [LARGE SCALE GENOMIC DNA]</scope>
    <source>
        <strain evidence="1 2">FR483</strain>
    </source>
</reference>
<organism evidence="1 2">
    <name type="scientific">Paramecium bursaria Chlorella virus FR483</name>
    <name type="common">PBCV-FR483</name>
    <dbReference type="NCBI Taxonomy" id="399781"/>
    <lineage>
        <taxon>Viruses</taxon>
        <taxon>Varidnaviria</taxon>
        <taxon>Bamfordvirae</taxon>
        <taxon>Nucleocytoviricota</taxon>
        <taxon>Megaviricetes</taxon>
        <taxon>Algavirales</taxon>
        <taxon>Phycodnaviridae</taxon>
        <taxon>Chlorovirus</taxon>
        <taxon>Chlorovirus conductrix</taxon>
        <taxon>Paramecium bursaria Chlorella virus A1</taxon>
    </lineage>
</organism>
<name>A7J8A3_PBCVF</name>
<accession>A7J8A3</accession>
<dbReference type="KEGG" id="vg:5469657"/>
<organismHost>
    <name type="scientific">Paramecium bursaria</name>
    <dbReference type="NCBI Taxonomy" id="74790"/>
</organismHost>
<evidence type="ECO:0000313" key="1">
    <source>
        <dbReference type="EMBL" id="ABT16034.1"/>
    </source>
</evidence>
<sequence length="65" mass="6931">MIAGGSHVVLTIVSLVRIIRDIGGSVLPIRRALLSTYLRFMLTSLTGLASLPASKKKQILVKTGV</sequence>